<evidence type="ECO:0000313" key="1">
    <source>
        <dbReference type="EMBL" id="AUX47558.1"/>
    </source>
</evidence>
<sequence>MSTQLAEELNTILEKLSEHARRTLSAFGVQIEEAGRVDESNLRDALRSKGLPELEAALQFHRDVGGLSVLALSLTFSPARHVVHWPARRTPSGGVAVPVGSSAGAVYFIDASGVLYRMRAAPRNKELTPVATSPWTLLEKLALLAGVEPLAKGALRLRFRPYVGAALAGALGAEPAVEATDGFHRFFRRGSLVIADGHPLRDEGERDTHVWTPDLEDAVAALRAAGSARGGLGAELTTAAAELQIEPPRSAPETPSPEALREGGAVALLAGAGEEGTSGHVWAPPGSPRLEQTRLFAGTLLSWETVDDQGARTRDFTGAEDTLRPLLTPRAVRGLLRLGARVDPRRKGERASLEHLLSCWELPAHEAALDFEERLGGLRFANVQWGPFGIVGAWPDRPAAKEVASVDEDQLVPIGAEILGSVSYAVDAEGSVHLEDEHLEPTPIAVSWPVCLERLGAASADEGELPCSCQIKARVGLAVAAALGAPPVPEGTDQHASMWYRDGVSVIDVAADPYSREPRTTVAARSEGDLVIALQVALQAAPDAAVEVFGVKGDPSPPAPEEPVVVRARVWGNTWDKAQRELCVYGGPERYRFVWR</sequence>
<dbReference type="EMBL" id="CP012673">
    <property type="protein sequence ID" value="AUX47558.1"/>
    <property type="molecule type" value="Genomic_DNA"/>
</dbReference>
<name>A0A2L0F7K0_SORCE</name>
<protein>
    <submittedName>
        <fullName evidence="1">Uncharacterized protein</fullName>
    </submittedName>
</protein>
<dbReference type="OrthoDB" id="9817069at2"/>
<evidence type="ECO:0000313" key="2">
    <source>
        <dbReference type="Proteomes" id="UP000238348"/>
    </source>
</evidence>
<accession>A0A2L0F7K0</accession>
<dbReference type="Proteomes" id="UP000238348">
    <property type="component" value="Chromosome"/>
</dbReference>
<reference evidence="1 2" key="1">
    <citation type="submission" date="2015-09" db="EMBL/GenBank/DDBJ databases">
        <title>Sorangium comparison.</title>
        <authorList>
            <person name="Zaburannyi N."/>
            <person name="Bunk B."/>
            <person name="Overmann J."/>
            <person name="Mueller R."/>
        </authorList>
    </citation>
    <scope>NUCLEOTIDE SEQUENCE [LARGE SCALE GENOMIC DNA]</scope>
    <source>
        <strain evidence="1 2">So ce26</strain>
    </source>
</reference>
<gene>
    <name evidence="1" type="ORF">SOCE26_090800</name>
</gene>
<proteinExistence type="predicted"/>
<dbReference type="RefSeq" id="WP_159397879.1">
    <property type="nucleotide sequence ID" value="NZ_CP012673.1"/>
</dbReference>
<dbReference type="AlphaFoldDB" id="A0A2L0F7K0"/>
<organism evidence="1 2">
    <name type="scientific">Sorangium cellulosum</name>
    <name type="common">Polyangium cellulosum</name>
    <dbReference type="NCBI Taxonomy" id="56"/>
    <lineage>
        <taxon>Bacteria</taxon>
        <taxon>Pseudomonadati</taxon>
        <taxon>Myxococcota</taxon>
        <taxon>Polyangia</taxon>
        <taxon>Polyangiales</taxon>
        <taxon>Polyangiaceae</taxon>
        <taxon>Sorangium</taxon>
    </lineage>
</organism>